<comment type="caution">
    <text evidence="2">The sequence shown here is derived from an EMBL/GenBank/DDBJ whole genome shotgun (WGS) entry which is preliminary data.</text>
</comment>
<evidence type="ECO:0000313" key="3">
    <source>
        <dbReference type="Proteomes" id="UP000566276"/>
    </source>
</evidence>
<proteinExistence type="predicted"/>
<dbReference type="Proteomes" id="UP000566276">
    <property type="component" value="Unassembled WGS sequence"/>
</dbReference>
<protein>
    <submittedName>
        <fullName evidence="2">Tetratricopeptide (TPR) repeat protein</fullName>
    </submittedName>
</protein>
<dbReference type="InterPro" id="IPR011990">
    <property type="entry name" value="TPR-like_helical_dom_sf"/>
</dbReference>
<sequence length="215" mass="24769">MKFSFLLQITLILLSNSSLLFGQSSQLKEKEDSLLLYREGKFKEAILNTLEEIRLNPNNLDARAILIWSLIAIGEYKRAEKEANIGLGIKKYDIRIIQALGEAYFFQKNYENALKYFQEYISLDSKGARIIKVYNLIADSLYELKRYNEADFAYENALRFAPNNQNLLIKLAKSRINAKNKILAEEALIKLLTISPNNLEAKNLLEELKKSNNKP</sequence>
<dbReference type="Gene3D" id="1.25.40.10">
    <property type="entry name" value="Tetratricopeptide repeat domain"/>
    <property type="match status" value="2"/>
</dbReference>
<dbReference type="SMART" id="SM00028">
    <property type="entry name" value="TPR"/>
    <property type="match status" value="2"/>
</dbReference>
<reference evidence="2 3" key="1">
    <citation type="submission" date="2020-08" db="EMBL/GenBank/DDBJ databases">
        <title>Genomic Encyclopedia of Type Strains, Phase IV (KMG-IV): sequencing the most valuable type-strain genomes for metagenomic binning, comparative biology and taxonomic classification.</title>
        <authorList>
            <person name="Goeker M."/>
        </authorList>
    </citation>
    <scope>NUCLEOTIDE SEQUENCE [LARGE SCALE GENOMIC DNA]</scope>
    <source>
        <strain evidence="2 3">DSM 16813</strain>
    </source>
</reference>
<gene>
    <name evidence="2" type="ORF">HNR35_000303</name>
</gene>
<dbReference type="InterPro" id="IPR019734">
    <property type="entry name" value="TPR_rpt"/>
</dbReference>
<keyword evidence="3" id="KW-1185">Reference proteome</keyword>
<accession>A0ABR6P5T7</accession>
<dbReference type="PROSITE" id="PS50005">
    <property type="entry name" value="TPR"/>
    <property type="match status" value="2"/>
</dbReference>
<feature type="repeat" description="TPR" evidence="1">
    <location>
        <begin position="94"/>
        <end position="127"/>
    </location>
</feature>
<organism evidence="2 3">
    <name type="scientific">Borreliella spielmanii</name>
    <dbReference type="NCBI Taxonomy" id="88916"/>
    <lineage>
        <taxon>Bacteria</taxon>
        <taxon>Pseudomonadati</taxon>
        <taxon>Spirochaetota</taxon>
        <taxon>Spirochaetia</taxon>
        <taxon>Spirochaetales</taxon>
        <taxon>Borreliaceae</taxon>
        <taxon>Borreliella</taxon>
    </lineage>
</organism>
<keyword evidence="1" id="KW-0802">TPR repeat</keyword>
<evidence type="ECO:0000313" key="2">
    <source>
        <dbReference type="EMBL" id="MBB6031339.1"/>
    </source>
</evidence>
<dbReference type="PANTHER" id="PTHR12558">
    <property type="entry name" value="CELL DIVISION CYCLE 16,23,27"/>
    <property type="match status" value="1"/>
</dbReference>
<dbReference type="PANTHER" id="PTHR12558:SF50">
    <property type="entry name" value="ASSEMBLY CHAPERONE OF RPL4-RELATED"/>
    <property type="match status" value="1"/>
</dbReference>
<dbReference type="RefSeq" id="WP_183223472.1">
    <property type="nucleotide sequence ID" value="NZ_JACHFA010000001.1"/>
</dbReference>
<dbReference type="EMBL" id="JACHFA010000001">
    <property type="protein sequence ID" value="MBB6031339.1"/>
    <property type="molecule type" value="Genomic_DNA"/>
</dbReference>
<feature type="repeat" description="TPR" evidence="1">
    <location>
        <begin position="131"/>
        <end position="164"/>
    </location>
</feature>
<evidence type="ECO:0000256" key="1">
    <source>
        <dbReference type="PROSITE-ProRule" id="PRU00339"/>
    </source>
</evidence>
<dbReference type="Pfam" id="PF13429">
    <property type="entry name" value="TPR_15"/>
    <property type="match status" value="1"/>
</dbReference>
<name>A0ABR6P5T7_9SPIR</name>
<dbReference type="SUPFAM" id="SSF48452">
    <property type="entry name" value="TPR-like"/>
    <property type="match status" value="1"/>
</dbReference>